<evidence type="ECO:0000313" key="4">
    <source>
        <dbReference type="EMBL" id="CAL4760219.1"/>
    </source>
</evidence>
<dbReference type="EMBL" id="CAMXCT020000041">
    <property type="protein sequence ID" value="CAL1126282.1"/>
    <property type="molecule type" value="Genomic_DNA"/>
</dbReference>
<evidence type="ECO:0000256" key="2">
    <source>
        <dbReference type="SAM" id="MobiDB-lite"/>
    </source>
</evidence>
<dbReference type="PANTHER" id="PTHR18947">
    <property type="entry name" value="HOOK PROTEINS"/>
    <property type="match status" value="1"/>
</dbReference>
<dbReference type="GO" id="GO:0005737">
    <property type="term" value="C:cytoplasm"/>
    <property type="evidence" value="ECO:0007669"/>
    <property type="project" value="TreeGrafter"/>
</dbReference>
<dbReference type="EMBL" id="CAMXCT030000041">
    <property type="protein sequence ID" value="CAL4760219.1"/>
    <property type="molecule type" value="Genomic_DNA"/>
</dbReference>
<sequence length="978" mass="108633">MPSRPRHRESGLRTQQSTPPTPPVLADGSHQWIGASFYLQIERCAGVAKQSCSVRLEEELYLQKAEALKENIDKFFEGAIEVWVVDVPTLYALEVRVMRWECHPTQHGLPVYGQDAVVQGAKTLFSKVVSKKWPRAPDICARLQEFSRIPVGIQLLCREQPQGVSKDSSLPLEVTGAINSKTRRSSADSDALLPLDHVTFQAIHSTGKEILFSTDADGRSHSVLHPGKFQLRCNQKGNYDRLEPGFIEVPATFEPLQFTIVAKMKKRCTFQVVDHLNRPYPLFPMRISPKDGRHEGIAFCTKATGQVKGRLGVGLHVASYSSEEDSSQWPVEPLSQELEVQDIDAHQLFRIIVRRLRFQCEFVLRSRFDEPVRRCPFTVRSNGIAISGVTSDGGVATVELPTGTMVFHLEPDATSAFVATSFEVEVKENGDFLPLRQEVETKSVNVQLNLITPDGEPVRVDQFQQPIAFFSSPPEPFSARGFAGGFGKDGTMSNDTPALSLRLTPGWPWHVVACRGSAWGTFYTSPRASLVAVVAMYGRTHDGALVFVPMDGRPHITNGALPPAYRMTAQPVHAQGITFVNAAARSPSPSFRPRPASPIRAIPVSLSFSEPPRARQEPPTGHGRTAVDPVGSRAKRPVACAAWAHNHPIQNGARPLHKMDSEESESTLTTPTTTHRVPQSRLVPTIPARDSNQQWPHQENRSPPLSPNHSPLSPTRIVRSKPAETPPAADAVPVATVVVPVKAEEGERFPSNPQDGHITLESALQEIQKLRQQNQQLLQEAESRRCQQSEETELAAKNTQLESDARDMLQQFEEFEREKEDEVKEFQEEIAQLNAKLSEKDIAVKRYKSEVERERENLLQAMTDESSELQGRVEKLEKDKETLQQDLAKALARVDVLTAGKAASSQVEEGQLRTLQTECEALKDEVTNKDGQIILLRSQLEIADRKLRLSDMENAMLKSELELRKRSAASTPSAASTM</sequence>
<protein>
    <submittedName>
        <fullName evidence="4">von Willebrand factor A domain-containing protein 3A</fullName>
    </submittedName>
</protein>
<feature type="region of interest" description="Disordered" evidence="2">
    <location>
        <begin position="1"/>
        <end position="25"/>
    </location>
</feature>
<organism evidence="3">
    <name type="scientific">Cladocopium goreaui</name>
    <dbReference type="NCBI Taxonomy" id="2562237"/>
    <lineage>
        <taxon>Eukaryota</taxon>
        <taxon>Sar</taxon>
        <taxon>Alveolata</taxon>
        <taxon>Dinophyceae</taxon>
        <taxon>Suessiales</taxon>
        <taxon>Symbiodiniaceae</taxon>
        <taxon>Cladocopium</taxon>
    </lineage>
</organism>
<dbReference type="GO" id="GO:0030705">
    <property type="term" value="P:cytoskeleton-dependent intracellular transport"/>
    <property type="evidence" value="ECO:0007669"/>
    <property type="project" value="TreeGrafter"/>
</dbReference>
<dbReference type="EMBL" id="CAMXCT010000041">
    <property type="protein sequence ID" value="CAI3972907.1"/>
    <property type="molecule type" value="Genomic_DNA"/>
</dbReference>
<feature type="region of interest" description="Disordered" evidence="2">
    <location>
        <begin position="645"/>
        <end position="729"/>
    </location>
</feature>
<evidence type="ECO:0000256" key="1">
    <source>
        <dbReference type="SAM" id="Coils"/>
    </source>
</evidence>
<dbReference type="GO" id="GO:0031122">
    <property type="term" value="P:cytoplasmic microtubule organization"/>
    <property type="evidence" value="ECO:0007669"/>
    <property type="project" value="TreeGrafter"/>
</dbReference>
<reference evidence="4 5" key="2">
    <citation type="submission" date="2024-05" db="EMBL/GenBank/DDBJ databases">
        <authorList>
            <person name="Chen Y."/>
            <person name="Shah S."/>
            <person name="Dougan E. K."/>
            <person name="Thang M."/>
            <person name="Chan C."/>
        </authorList>
    </citation>
    <scope>NUCLEOTIDE SEQUENCE [LARGE SCALE GENOMIC DNA]</scope>
</reference>
<dbReference type="OrthoDB" id="299997at2759"/>
<dbReference type="GO" id="GO:0008017">
    <property type="term" value="F:microtubule binding"/>
    <property type="evidence" value="ECO:0007669"/>
    <property type="project" value="TreeGrafter"/>
</dbReference>
<evidence type="ECO:0000313" key="3">
    <source>
        <dbReference type="EMBL" id="CAI3972907.1"/>
    </source>
</evidence>
<dbReference type="GO" id="GO:0005815">
    <property type="term" value="C:microtubule organizing center"/>
    <property type="evidence" value="ECO:0007669"/>
    <property type="project" value="TreeGrafter"/>
</dbReference>
<feature type="coiled-coil region" evidence="1">
    <location>
        <begin position="760"/>
        <end position="932"/>
    </location>
</feature>
<reference evidence="3" key="1">
    <citation type="submission" date="2022-10" db="EMBL/GenBank/DDBJ databases">
        <authorList>
            <person name="Chen Y."/>
            <person name="Dougan E. K."/>
            <person name="Chan C."/>
            <person name="Rhodes N."/>
            <person name="Thang M."/>
        </authorList>
    </citation>
    <scope>NUCLEOTIDE SEQUENCE</scope>
</reference>
<dbReference type="Proteomes" id="UP001152797">
    <property type="component" value="Unassembled WGS sequence"/>
</dbReference>
<dbReference type="PANTHER" id="PTHR18947:SF28">
    <property type="entry name" value="GIRDIN, ISOFORM A"/>
    <property type="match status" value="1"/>
</dbReference>
<evidence type="ECO:0000313" key="5">
    <source>
        <dbReference type="Proteomes" id="UP001152797"/>
    </source>
</evidence>
<keyword evidence="1" id="KW-0175">Coiled coil</keyword>
<comment type="caution">
    <text evidence="3">The sequence shown here is derived from an EMBL/GenBank/DDBJ whole genome shotgun (WGS) entry which is preliminary data.</text>
</comment>
<keyword evidence="5" id="KW-1185">Reference proteome</keyword>
<feature type="region of interest" description="Disordered" evidence="2">
    <location>
        <begin position="603"/>
        <end position="633"/>
    </location>
</feature>
<dbReference type="GO" id="GO:0051959">
    <property type="term" value="F:dynein light intermediate chain binding"/>
    <property type="evidence" value="ECO:0007669"/>
    <property type="project" value="TreeGrafter"/>
</dbReference>
<dbReference type="AlphaFoldDB" id="A0A9P1FGG1"/>
<accession>A0A9P1FGG1</accession>
<proteinExistence type="predicted"/>
<gene>
    <name evidence="3" type="ORF">C1SCF055_LOCUS1443</name>
</gene>
<name>A0A9P1FGG1_9DINO</name>